<dbReference type="InterPro" id="IPR000700">
    <property type="entry name" value="PAS-assoc_C"/>
</dbReference>
<feature type="domain" description="PAS" evidence="14">
    <location>
        <begin position="359"/>
        <end position="412"/>
    </location>
</feature>
<dbReference type="Gene3D" id="3.40.50.2300">
    <property type="match status" value="1"/>
</dbReference>
<dbReference type="SUPFAM" id="SSF55781">
    <property type="entry name" value="GAF domain-like"/>
    <property type="match status" value="2"/>
</dbReference>
<evidence type="ECO:0000256" key="1">
    <source>
        <dbReference type="ARBA" id="ARBA00004651"/>
    </source>
</evidence>
<evidence type="ECO:0000259" key="13">
    <source>
        <dbReference type="PROSITE" id="PS50110"/>
    </source>
</evidence>
<keyword evidence="5 11" id="KW-0812">Transmembrane</keyword>
<feature type="domain" description="PAS" evidence="14">
    <location>
        <begin position="948"/>
        <end position="994"/>
    </location>
</feature>
<dbReference type="SUPFAM" id="SSF103190">
    <property type="entry name" value="Sensory domain-like"/>
    <property type="match status" value="2"/>
</dbReference>
<keyword evidence="2" id="KW-1003">Cell membrane</keyword>
<sequence length="1452" mass="161601">MLNRFFVVFLPGSILVAGMLGFVYYSDAKSIRFATEYDETHHIGFQSGRIGSSFQHVASDLLFLAEDHELQKIKPVLKDIEDDWISFLSRRGIYDQLRFIGLNGREVLRANYNNAKPYVVSLENLQDKSLRYYYKEALKLKRGEIYISSFDLNVEGGEVELPRKPVIRFATPVFQEDGTQKGILVLNFLGSRLLDGIKKLASNVKGEVWFLNSGGYYLVGPKPEVEWGFMFKGKEDEIFQALFPEAWKKISLSDTLGQFYTPKGLFTFATVHPFVETKAHNRGVPHEDEAGGGGENDEAHHFRIVSYLSADVLGHETMPLKSRTAKIFAVLLSLLAFISFILAKTKTQRIQAEDRLKLAQQKNSAIIKTVGEGIIAIDDDSIIQYVNRELLKIFGYEREDLENRHISMLMPEKYRAGHGEGMKIYLETATAKVLGRRIEIEGLHKNGTVFPIELRIEETKVDETHFFTAAIRDITERKAIENEIKRQKTMFESIFNGVTDAIVLTDTQRKIVLTNKGFTKILGYTLQDVIGKETGVFYESWDVYKKMGEERYNLSAEEKLKPYAVHYKRKDGTVFIGETVGTIIRNQDGAIAGFLGMIRDITERDRVEAALRNIAMGVVAVTGDEFFHKMTLYLQGTLNVKYVLIGIIDKDDPLLVNVISLCANGERAELFSYSLAGTPCHEVAKSGICCYPSGVADKFPEDALLADMGIESYVGAPVKDEAGNVVGLVVLLDTKPLVNEDISKSNLTISADRIAAEIKRKQDEAELKKTNRMLRMISDSNQTLIRSVNERKLLNDVCRIIVNEGGYRLVWVGCAEQDEEKSIHPVAQAGFEDGYLKTLNITWADTEHGQGPTGMAIRTAKPHVTRDILTDPAFAPWRADALKRGYASSIAIPLIINSEAVGTINIYSAKPDAFDTQEVSLLVELVDDLAYGINTLRTQEKHKKAEKELDRLHLAIEQAAETVVITDTEGKIEYVNPAFERVSGYTKEEAIGQNPRVLKSGKHNEAFYKKLWDTVTSGKTWSGHFVNKNKNGNLYEEDATISPIIDSSGTITGYVAAKRDITRELLLEKQFRETQKMEAIGTLAGGIAHDFNNILFAILGYSTMVVEDLPEGSGSRENLEEVIRAARRAKELVQQILTFSRQSEQEFQPTHMGAIVNEAINLLTVSIPPNIEVRLGIDRKHDSILADPTQIHQVVMNLCTNALHAMRDISGVLEVSLGGVEIYSDLATTIAGLREGPYILLSVSDTGHGIKSETAERIFEPFFTTKEVGEGTGLGLAAVHGIVTSHGGAISVKSEHGKGATFNVYLPSTELVSQGEPEKAMLASHGDERVLVVDDEEPIARLVKQILERLGYDAVAMGNSVDALEHFMREPGKFDLVITDQSMPDMTGEAMVRAMLTIRPDIPVIIMTGFSKTITPEKMEAIGVTELLLKPIIPNDLGKVVRRVLDQPKKEG</sequence>
<dbReference type="PANTHER" id="PTHR43065">
    <property type="entry name" value="SENSOR HISTIDINE KINASE"/>
    <property type="match status" value="1"/>
</dbReference>
<dbReference type="CDD" id="cd00130">
    <property type="entry name" value="PAS"/>
    <property type="match status" value="3"/>
</dbReference>
<dbReference type="InterPro" id="IPR000014">
    <property type="entry name" value="PAS"/>
</dbReference>
<evidence type="ECO:0000256" key="5">
    <source>
        <dbReference type="ARBA" id="ARBA00022692"/>
    </source>
</evidence>
<evidence type="ECO:0000256" key="6">
    <source>
        <dbReference type="ARBA" id="ARBA00022741"/>
    </source>
</evidence>
<dbReference type="InterPro" id="IPR005467">
    <property type="entry name" value="His_kinase_dom"/>
</dbReference>
<dbReference type="SUPFAM" id="SSF47384">
    <property type="entry name" value="Homodimeric domain of signal transducing histidine kinase"/>
    <property type="match status" value="1"/>
</dbReference>
<feature type="domain" description="Histidine kinase" evidence="12">
    <location>
        <begin position="1086"/>
        <end position="1310"/>
    </location>
</feature>
<dbReference type="Pfam" id="PF00072">
    <property type="entry name" value="Response_reg"/>
    <property type="match status" value="1"/>
</dbReference>
<dbReference type="Gene3D" id="1.10.287.130">
    <property type="match status" value="1"/>
</dbReference>
<dbReference type="NCBIfam" id="TIGR00229">
    <property type="entry name" value="sensory_box"/>
    <property type="match status" value="3"/>
</dbReference>
<dbReference type="Gene3D" id="3.30.450.20">
    <property type="entry name" value="PAS domain"/>
    <property type="match status" value="5"/>
</dbReference>
<reference evidence="16" key="1">
    <citation type="submission" date="2018-06" db="EMBL/GenBank/DDBJ databases">
        <authorList>
            <person name="Zhirakovskaya E."/>
        </authorList>
    </citation>
    <scope>NUCLEOTIDE SEQUENCE</scope>
</reference>
<dbReference type="InterPro" id="IPR036890">
    <property type="entry name" value="HATPase_C_sf"/>
</dbReference>
<evidence type="ECO:0000256" key="10">
    <source>
        <dbReference type="ARBA" id="ARBA00023012"/>
    </source>
</evidence>
<dbReference type="InterPro" id="IPR004358">
    <property type="entry name" value="Sig_transdc_His_kin-like_C"/>
</dbReference>
<dbReference type="SMART" id="SM00448">
    <property type="entry name" value="REC"/>
    <property type="match status" value="1"/>
</dbReference>
<keyword evidence="3" id="KW-0597">Phosphoprotein</keyword>
<dbReference type="InterPro" id="IPR003594">
    <property type="entry name" value="HATPase_dom"/>
</dbReference>
<dbReference type="InterPro" id="IPR035965">
    <property type="entry name" value="PAS-like_dom_sf"/>
</dbReference>
<evidence type="ECO:0000256" key="11">
    <source>
        <dbReference type="SAM" id="Phobius"/>
    </source>
</evidence>
<dbReference type="GO" id="GO:0005524">
    <property type="term" value="F:ATP binding"/>
    <property type="evidence" value="ECO:0007669"/>
    <property type="project" value="UniProtKB-KW"/>
</dbReference>
<feature type="domain" description="Response regulatory" evidence="13">
    <location>
        <begin position="1329"/>
        <end position="1445"/>
    </location>
</feature>
<dbReference type="PROSITE" id="PS50113">
    <property type="entry name" value="PAC"/>
    <property type="match status" value="3"/>
</dbReference>
<dbReference type="Pfam" id="PF13185">
    <property type="entry name" value="GAF_2"/>
    <property type="match status" value="1"/>
</dbReference>
<dbReference type="GO" id="GO:0005886">
    <property type="term" value="C:plasma membrane"/>
    <property type="evidence" value="ECO:0007669"/>
    <property type="project" value="UniProtKB-SubCell"/>
</dbReference>
<dbReference type="InterPro" id="IPR001610">
    <property type="entry name" value="PAC"/>
</dbReference>
<dbReference type="CDD" id="cd00082">
    <property type="entry name" value="HisKA"/>
    <property type="match status" value="1"/>
</dbReference>
<keyword evidence="4" id="KW-0808">Transferase</keyword>
<comment type="subcellular location">
    <subcellularLocation>
        <location evidence="1">Cell membrane</location>
        <topology evidence="1">Multi-pass membrane protein</topology>
    </subcellularLocation>
</comment>
<dbReference type="InterPro" id="IPR011006">
    <property type="entry name" value="CheY-like_superfamily"/>
</dbReference>
<keyword evidence="8" id="KW-0067">ATP-binding</keyword>
<dbReference type="SMART" id="SM00091">
    <property type="entry name" value="PAS"/>
    <property type="match status" value="3"/>
</dbReference>
<dbReference type="SUPFAM" id="SSF55785">
    <property type="entry name" value="PYP-like sensor domain (PAS domain)"/>
    <property type="match status" value="3"/>
</dbReference>
<protein>
    <submittedName>
        <fullName evidence="16">Diguanylate cyclase/phosphodiesterase (GGDEF &amp; EAL domains) with PAS/PAC sensor(S)</fullName>
    </submittedName>
</protein>
<dbReference type="CDD" id="cd00156">
    <property type="entry name" value="REC"/>
    <property type="match status" value="1"/>
</dbReference>
<keyword evidence="6" id="KW-0547">Nucleotide-binding</keyword>
<organism evidence="16">
    <name type="scientific">hydrothermal vent metagenome</name>
    <dbReference type="NCBI Taxonomy" id="652676"/>
    <lineage>
        <taxon>unclassified sequences</taxon>
        <taxon>metagenomes</taxon>
        <taxon>ecological metagenomes</taxon>
    </lineage>
</organism>
<dbReference type="PROSITE" id="PS50109">
    <property type="entry name" value="HIS_KIN"/>
    <property type="match status" value="1"/>
</dbReference>
<dbReference type="Pfam" id="PF00512">
    <property type="entry name" value="HisKA"/>
    <property type="match status" value="1"/>
</dbReference>
<evidence type="ECO:0000259" key="15">
    <source>
        <dbReference type="PROSITE" id="PS50113"/>
    </source>
</evidence>
<dbReference type="Gene3D" id="3.30.565.10">
    <property type="entry name" value="Histidine kinase-like ATPase, C-terminal domain"/>
    <property type="match status" value="1"/>
</dbReference>
<dbReference type="InterPro" id="IPR003018">
    <property type="entry name" value="GAF"/>
</dbReference>
<evidence type="ECO:0000313" key="16">
    <source>
        <dbReference type="EMBL" id="VAX16470.1"/>
    </source>
</evidence>
<dbReference type="Pfam" id="PF13426">
    <property type="entry name" value="PAS_9"/>
    <property type="match status" value="3"/>
</dbReference>
<dbReference type="InterPro" id="IPR029016">
    <property type="entry name" value="GAF-like_dom_sf"/>
</dbReference>
<proteinExistence type="predicted"/>
<evidence type="ECO:0000259" key="12">
    <source>
        <dbReference type="PROSITE" id="PS50109"/>
    </source>
</evidence>
<dbReference type="SUPFAM" id="SSF55874">
    <property type="entry name" value="ATPase domain of HSP90 chaperone/DNA topoisomerase II/histidine kinase"/>
    <property type="match status" value="1"/>
</dbReference>
<dbReference type="InterPro" id="IPR029151">
    <property type="entry name" value="Sensor-like_sf"/>
</dbReference>
<evidence type="ECO:0000256" key="9">
    <source>
        <dbReference type="ARBA" id="ARBA00022989"/>
    </source>
</evidence>
<dbReference type="SUPFAM" id="SSF52172">
    <property type="entry name" value="CheY-like"/>
    <property type="match status" value="1"/>
</dbReference>
<feature type="transmembrane region" description="Helical" evidence="11">
    <location>
        <begin position="6"/>
        <end position="25"/>
    </location>
</feature>
<keyword evidence="11" id="KW-0472">Membrane</keyword>
<dbReference type="PROSITE" id="PS50110">
    <property type="entry name" value="RESPONSE_REGULATORY"/>
    <property type="match status" value="1"/>
</dbReference>
<feature type="domain" description="PAC" evidence="15">
    <location>
        <begin position="1019"/>
        <end position="1073"/>
    </location>
</feature>
<dbReference type="EMBL" id="UOGC01000028">
    <property type="protein sequence ID" value="VAX16470.1"/>
    <property type="molecule type" value="Genomic_DNA"/>
</dbReference>
<dbReference type="InterPro" id="IPR048760">
    <property type="entry name" value="VP0354-like_sensor_dom"/>
</dbReference>
<dbReference type="SMART" id="SM00086">
    <property type="entry name" value="PAC"/>
    <property type="match status" value="3"/>
</dbReference>
<evidence type="ECO:0000259" key="14">
    <source>
        <dbReference type="PROSITE" id="PS50112"/>
    </source>
</evidence>
<dbReference type="SMART" id="SM00065">
    <property type="entry name" value="GAF"/>
    <property type="match status" value="2"/>
</dbReference>
<dbReference type="PRINTS" id="PR00344">
    <property type="entry name" value="BCTRLSENSOR"/>
</dbReference>
<evidence type="ECO:0000256" key="2">
    <source>
        <dbReference type="ARBA" id="ARBA00022475"/>
    </source>
</evidence>
<dbReference type="InterPro" id="IPR001789">
    <property type="entry name" value="Sig_transdc_resp-reg_receiver"/>
</dbReference>
<dbReference type="Pfam" id="PF21623">
    <property type="entry name" value="HK_sensor_dom_bact"/>
    <property type="match status" value="1"/>
</dbReference>
<dbReference type="Pfam" id="PF02518">
    <property type="entry name" value="HATPase_c"/>
    <property type="match status" value="1"/>
</dbReference>
<feature type="domain" description="PAS" evidence="14">
    <location>
        <begin position="487"/>
        <end position="539"/>
    </location>
</feature>
<keyword evidence="9 11" id="KW-1133">Transmembrane helix</keyword>
<gene>
    <name evidence="16" type="ORF">MNBD_NITROSPINAE01-480</name>
</gene>
<accession>A0A3B1C0R5</accession>
<feature type="domain" description="PAC" evidence="15">
    <location>
        <begin position="561"/>
        <end position="613"/>
    </location>
</feature>
<keyword evidence="7" id="KW-0418">Kinase</keyword>
<dbReference type="InterPro" id="IPR003661">
    <property type="entry name" value="HisK_dim/P_dom"/>
</dbReference>
<dbReference type="Pfam" id="PF01590">
    <property type="entry name" value="GAF"/>
    <property type="match status" value="1"/>
</dbReference>
<keyword evidence="10" id="KW-0902">Two-component regulatory system</keyword>
<evidence type="ECO:0000256" key="7">
    <source>
        <dbReference type="ARBA" id="ARBA00022777"/>
    </source>
</evidence>
<dbReference type="SMART" id="SM00387">
    <property type="entry name" value="HATPase_c"/>
    <property type="match status" value="1"/>
</dbReference>
<dbReference type="InterPro" id="IPR036097">
    <property type="entry name" value="HisK_dim/P_sf"/>
</dbReference>
<evidence type="ECO:0000256" key="8">
    <source>
        <dbReference type="ARBA" id="ARBA00022840"/>
    </source>
</evidence>
<dbReference type="GO" id="GO:0000155">
    <property type="term" value="F:phosphorelay sensor kinase activity"/>
    <property type="evidence" value="ECO:0007669"/>
    <property type="project" value="InterPro"/>
</dbReference>
<name>A0A3B1C0R5_9ZZZZ</name>
<evidence type="ECO:0000256" key="3">
    <source>
        <dbReference type="ARBA" id="ARBA00022553"/>
    </source>
</evidence>
<evidence type="ECO:0000256" key="4">
    <source>
        <dbReference type="ARBA" id="ARBA00022679"/>
    </source>
</evidence>
<dbReference type="PROSITE" id="PS50112">
    <property type="entry name" value="PAS"/>
    <property type="match status" value="3"/>
</dbReference>
<dbReference type="Gene3D" id="3.30.450.40">
    <property type="match status" value="1"/>
</dbReference>
<feature type="domain" description="PAC" evidence="15">
    <location>
        <begin position="436"/>
        <end position="486"/>
    </location>
</feature>
<dbReference type="SMART" id="SM00388">
    <property type="entry name" value="HisKA"/>
    <property type="match status" value="1"/>
</dbReference>
<dbReference type="PANTHER" id="PTHR43065:SF42">
    <property type="entry name" value="TWO-COMPONENT SENSOR PPRA"/>
    <property type="match status" value="1"/>
</dbReference>